<dbReference type="OrthoDB" id="4186450at2"/>
<evidence type="ECO:0000313" key="1">
    <source>
        <dbReference type="EMBL" id="TQJ05373.1"/>
    </source>
</evidence>
<comment type="caution">
    <text evidence="1">The sequence shown here is derived from an EMBL/GenBank/DDBJ whole genome shotgun (WGS) entry which is preliminary data.</text>
</comment>
<organism evidence="1 2">
    <name type="scientific">Amycolatopsis cihanbeyliensis</name>
    <dbReference type="NCBI Taxonomy" id="1128664"/>
    <lineage>
        <taxon>Bacteria</taxon>
        <taxon>Bacillati</taxon>
        <taxon>Actinomycetota</taxon>
        <taxon>Actinomycetes</taxon>
        <taxon>Pseudonocardiales</taxon>
        <taxon>Pseudonocardiaceae</taxon>
        <taxon>Amycolatopsis</taxon>
    </lineage>
</organism>
<dbReference type="AlphaFoldDB" id="A0A542DQJ2"/>
<protein>
    <submittedName>
        <fullName evidence="1">Uncharacterized protein DUF4440</fullName>
    </submittedName>
</protein>
<dbReference type="RefSeq" id="WP_142000911.1">
    <property type="nucleotide sequence ID" value="NZ_VFML01000001.1"/>
</dbReference>
<dbReference type="SUPFAM" id="SSF54427">
    <property type="entry name" value="NTF2-like"/>
    <property type="match status" value="1"/>
</dbReference>
<keyword evidence="2" id="KW-1185">Reference proteome</keyword>
<reference evidence="1 2" key="1">
    <citation type="submission" date="2019-06" db="EMBL/GenBank/DDBJ databases">
        <title>Sequencing the genomes of 1000 actinobacteria strains.</title>
        <authorList>
            <person name="Klenk H.-P."/>
        </authorList>
    </citation>
    <scope>NUCLEOTIDE SEQUENCE [LARGE SCALE GENOMIC DNA]</scope>
    <source>
        <strain evidence="1 2">DSM 45679</strain>
    </source>
</reference>
<sequence length="144" mass="15507">MTEQSTLPTGSAGFVPTDEDIRSVLDWFAAYDAAATEGDVAAMADMALFPINVVTNDGGGDGSAESWDRERFLARMEEMSGSGDVSMESTRTPVFLTRDLVFVVTDARITVGGHTTEVRYGDLLVKADGRWVFQTMVQGGWGAN</sequence>
<gene>
    <name evidence="1" type="ORF">FB471_5201</name>
</gene>
<proteinExistence type="predicted"/>
<accession>A0A542DQJ2</accession>
<dbReference type="EMBL" id="VFML01000001">
    <property type="protein sequence ID" value="TQJ05373.1"/>
    <property type="molecule type" value="Genomic_DNA"/>
</dbReference>
<name>A0A542DQJ2_AMYCI</name>
<dbReference type="Gene3D" id="3.10.450.50">
    <property type="match status" value="1"/>
</dbReference>
<dbReference type="InterPro" id="IPR032710">
    <property type="entry name" value="NTF2-like_dom_sf"/>
</dbReference>
<evidence type="ECO:0000313" key="2">
    <source>
        <dbReference type="Proteomes" id="UP000320876"/>
    </source>
</evidence>
<dbReference type="Proteomes" id="UP000320876">
    <property type="component" value="Unassembled WGS sequence"/>
</dbReference>